<dbReference type="InterPro" id="IPR052766">
    <property type="entry name" value="S41A_metabolite_peptidase"/>
</dbReference>
<dbReference type="InterPro" id="IPR029045">
    <property type="entry name" value="ClpP/crotonase-like_dom_sf"/>
</dbReference>
<dbReference type="PANTHER" id="PTHR37049">
    <property type="entry name" value="PEPTIDASE S41 FAMILY PROTEIN"/>
    <property type="match status" value="1"/>
</dbReference>
<dbReference type="Pfam" id="PF03572">
    <property type="entry name" value="Peptidase_S41"/>
    <property type="match status" value="1"/>
</dbReference>
<keyword evidence="2" id="KW-0732">Signal</keyword>
<dbReference type="PROSITE" id="PS51257">
    <property type="entry name" value="PROKAR_LIPOPROTEIN"/>
    <property type="match status" value="1"/>
</dbReference>
<protein>
    <submittedName>
        <fullName evidence="5">Peptidase S41 family protein</fullName>
    </submittedName>
</protein>
<name>A0A8H8QYT2_9HELO</name>
<dbReference type="AlphaFoldDB" id="A0A8H8QYT2"/>
<evidence type="ECO:0000313" key="5">
    <source>
        <dbReference type="EMBL" id="TVY25223.1"/>
    </source>
</evidence>
<feature type="region of interest" description="Disordered" evidence="1">
    <location>
        <begin position="716"/>
        <end position="736"/>
    </location>
</feature>
<organism evidence="5 6">
    <name type="scientific">Lachnellula hyalina</name>
    <dbReference type="NCBI Taxonomy" id="1316788"/>
    <lineage>
        <taxon>Eukaryota</taxon>
        <taxon>Fungi</taxon>
        <taxon>Dikarya</taxon>
        <taxon>Ascomycota</taxon>
        <taxon>Pezizomycotina</taxon>
        <taxon>Leotiomycetes</taxon>
        <taxon>Helotiales</taxon>
        <taxon>Lachnaceae</taxon>
        <taxon>Lachnellula</taxon>
    </lineage>
</organism>
<dbReference type="GeneID" id="41986703"/>
<dbReference type="InterPro" id="IPR056186">
    <property type="entry name" value="PDZ_CPAF-rel"/>
</dbReference>
<dbReference type="SUPFAM" id="SSF52096">
    <property type="entry name" value="ClpP/crotonase"/>
    <property type="match status" value="1"/>
</dbReference>
<feature type="domain" description="Tail specific protease" evidence="3">
    <location>
        <begin position="373"/>
        <end position="580"/>
    </location>
</feature>
<feature type="region of interest" description="Disordered" evidence="1">
    <location>
        <begin position="307"/>
        <end position="329"/>
    </location>
</feature>
<dbReference type="Proteomes" id="UP000431533">
    <property type="component" value="Unassembled WGS sequence"/>
</dbReference>
<reference evidence="5 6" key="1">
    <citation type="submission" date="2018-05" db="EMBL/GenBank/DDBJ databases">
        <title>Genome sequencing and assembly of the regulated plant pathogen Lachnellula willkommii and related sister species for the development of diagnostic species identification markers.</title>
        <authorList>
            <person name="Giroux E."/>
            <person name="Bilodeau G."/>
        </authorList>
    </citation>
    <scope>NUCLEOTIDE SEQUENCE [LARGE SCALE GENOMIC DNA]</scope>
    <source>
        <strain evidence="5 6">CBS 185.66</strain>
    </source>
</reference>
<evidence type="ECO:0000259" key="3">
    <source>
        <dbReference type="Pfam" id="PF03572"/>
    </source>
</evidence>
<evidence type="ECO:0000256" key="2">
    <source>
        <dbReference type="SAM" id="SignalP"/>
    </source>
</evidence>
<dbReference type="GO" id="GO:0006508">
    <property type="term" value="P:proteolysis"/>
    <property type="evidence" value="ECO:0007669"/>
    <property type="project" value="InterPro"/>
</dbReference>
<dbReference type="GO" id="GO:0008236">
    <property type="term" value="F:serine-type peptidase activity"/>
    <property type="evidence" value="ECO:0007669"/>
    <property type="project" value="InterPro"/>
</dbReference>
<dbReference type="OrthoDB" id="27214at2759"/>
<dbReference type="RefSeq" id="XP_031004011.1">
    <property type="nucleotide sequence ID" value="XM_031151442.1"/>
</dbReference>
<feature type="signal peptide" evidence="2">
    <location>
        <begin position="1"/>
        <end position="21"/>
    </location>
</feature>
<feature type="compositionally biased region" description="Low complexity" evidence="1">
    <location>
        <begin position="716"/>
        <end position="726"/>
    </location>
</feature>
<evidence type="ECO:0000259" key="4">
    <source>
        <dbReference type="Pfam" id="PF23658"/>
    </source>
</evidence>
<dbReference type="InterPro" id="IPR005151">
    <property type="entry name" value="Tail-specific_protease"/>
</dbReference>
<evidence type="ECO:0000256" key="1">
    <source>
        <dbReference type="SAM" id="MobiDB-lite"/>
    </source>
</evidence>
<accession>A0A8H8QYT2</accession>
<dbReference type="Gene3D" id="3.90.226.10">
    <property type="entry name" value="2-enoyl-CoA Hydratase, Chain A, domain 1"/>
    <property type="match status" value="1"/>
</dbReference>
<feature type="chain" id="PRO_5034246693" evidence="2">
    <location>
        <begin position="22"/>
        <end position="895"/>
    </location>
</feature>
<dbReference type="Pfam" id="PF23658">
    <property type="entry name" value="PDZ_CPAF_rel"/>
    <property type="match status" value="1"/>
</dbReference>
<dbReference type="PANTHER" id="PTHR37049:SF5">
    <property type="entry name" value="TAIL SPECIFIC PROTEASE DOMAIN-CONTAINING PROTEIN"/>
    <property type="match status" value="1"/>
</dbReference>
<dbReference type="EMBL" id="QGMH01000102">
    <property type="protein sequence ID" value="TVY25223.1"/>
    <property type="molecule type" value="Genomic_DNA"/>
</dbReference>
<sequence length="895" mass="96869">MARLLLVFHALLSFYVALSCAAPSNYEPPTVTKRAATPISTVCGDIIRNAELVFPAKQAYDCLTSVPFNAAVATRFLQYYNDTIQFQSNLAYLKNPPASYQQAPVDLVEGLAQIQIAIDNSKFANQYEFEVALQALIFSTHDAHLNLLAGIIGVFTFGTEYDIASVSLDGIELPKVYFSNDLIDSAVDGDWQPSAISKINDLDAQDYLEDFAATNAIGSLESHADFNQLMTSPAQDIQSIFSTWGGNSMFYPGDELTFLLENGTQIPTKWLAVYTYPSSTGALETGGDFYNFFVLGWYPASYDPNATESSTAAPTATETASATSTADDSAATSTTAAGSWDNVAFPHPDIAQADLGTFGTGFVSGYFLNQSSVAVLSLPSFQEPGTAVGSFSDTVTRFLNASKAAGMQKVVIDVQQNYGGDVFLAVDTYKQFFPTQEPFGGSRMRATDPTNAMGDAITGYWETLDDSDDDYFNFYDDEWMALTRINPDTNDNFTSWAEFFGPHVFNGDSYTTTQRYNFSDNYFSTISTEDEDADGFTVYGTDDRPANTTQPYAAKDVIILSDSLCSSACAVFMEMMHHEAGVRTVVAGGRSSYGPMQAPSMSRGAVAYGLDSLDYQIDVAQQLLQESSDPSSANFLPNRTTATDVWITYAEINLRDQVRRGSDTPLQFVYEAATCRIFYTPQTFYNYTALWTYAADAMWNNQALCVKDSTGWSTTSATNTSASPASVLPSPKPSTSADPQIGSIIMSVFSGSSPSAHSPILDSGTATKQDQLANGGTACSSDGKCPTTDYFCLEKTSIRCDKSTKKPISGSYCVPVCNPNQGPKVASTCTNHGVCQPLDSTVPGFKNTGGTLAKGRNGYCNPPPPACRTTKSKFTSINVDDALDPPEKRDAEEWF</sequence>
<evidence type="ECO:0000313" key="6">
    <source>
        <dbReference type="Proteomes" id="UP000431533"/>
    </source>
</evidence>
<keyword evidence="6" id="KW-1185">Reference proteome</keyword>
<feature type="domain" description="CPAF-like PDZ" evidence="4">
    <location>
        <begin position="156"/>
        <end position="277"/>
    </location>
</feature>
<gene>
    <name evidence="5" type="primary">ustP_0</name>
    <name evidence="5" type="ORF">LHYA1_G006505</name>
</gene>
<comment type="caution">
    <text evidence="5">The sequence shown here is derived from an EMBL/GenBank/DDBJ whole genome shotgun (WGS) entry which is preliminary data.</text>
</comment>
<proteinExistence type="predicted"/>